<comment type="caution">
    <text evidence="1">The sequence shown here is derived from an EMBL/GenBank/DDBJ whole genome shotgun (WGS) entry which is preliminary data.</text>
</comment>
<organism evidence="1 2">
    <name type="scientific">Paraburkholderia nemoris</name>
    <dbReference type="NCBI Taxonomy" id="2793076"/>
    <lineage>
        <taxon>Bacteria</taxon>
        <taxon>Pseudomonadati</taxon>
        <taxon>Pseudomonadota</taxon>
        <taxon>Betaproteobacteria</taxon>
        <taxon>Burkholderiales</taxon>
        <taxon>Burkholderiaceae</taxon>
        <taxon>Paraburkholderia</taxon>
    </lineage>
</organism>
<name>A0ABN7MCY2_9BURK</name>
<dbReference type="EMBL" id="CAJNBH010000015">
    <property type="protein sequence ID" value="CAE6792460.1"/>
    <property type="molecule type" value="Genomic_DNA"/>
</dbReference>
<evidence type="ECO:0000313" key="2">
    <source>
        <dbReference type="Proteomes" id="UP000673821"/>
    </source>
</evidence>
<dbReference type="Proteomes" id="UP000673821">
    <property type="component" value="Unassembled WGS sequence"/>
</dbReference>
<gene>
    <name evidence="1" type="ORF">R69776_04824</name>
</gene>
<reference evidence="1 2" key="1">
    <citation type="submission" date="2021-02" db="EMBL/GenBank/DDBJ databases">
        <authorList>
            <person name="Vanwijnsberghe S."/>
        </authorList>
    </citation>
    <scope>NUCLEOTIDE SEQUENCE [LARGE SCALE GENOMIC DNA]</scope>
    <source>
        <strain evidence="1 2">R-69776</strain>
    </source>
</reference>
<keyword evidence="2" id="KW-1185">Reference proteome</keyword>
<protein>
    <submittedName>
        <fullName evidence="1">Uncharacterized protein</fullName>
    </submittedName>
</protein>
<proteinExistence type="predicted"/>
<sequence length="40" mass="4694">MAVNEDNFSKERGGKLLIKNRHTCHPLCFPMVIHSLRWIT</sequence>
<evidence type="ECO:0000313" key="1">
    <source>
        <dbReference type="EMBL" id="CAE6792460.1"/>
    </source>
</evidence>
<accession>A0ABN7MCY2</accession>